<reference evidence="7 8" key="1">
    <citation type="submission" date="2015-09" db="EMBL/GenBank/DDBJ databases">
        <authorList>
            <consortium name="Pathogen Informatics"/>
        </authorList>
    </citation>
    <scope>NUCLEOTIDE SEQUENCE [LARGE SCALE GENOMIC DNA]</scope>
    <source>
        <strain evidence="7 8">2789STDY5608850</strain>
    </source>
</reference>
<proteinExistence type="inferred from homology"/>
<dbReference type="RefSeq" id="WP_081034184.1">
    <property type="nucleotide sequence ID" value="NZ_CABIXC010000003.1"/>
</dbReference>
<keyword evidence="5" id="KW-0786">Thiamine pyrophosphate</keyword>
<evidence type="ECO:0000313" key="7">
    <source>
        <dbReference type="EMBL" id="CUN95737.1"/>
    </source>
</evidence>
<dbReference type="SUPFAM" id="SSF52518">
    <property type="entry name" value="Thiamin diphosphate-binding fold (THDP-binding)"/>
    <property type="match status" value="1"/>
</dbReference>
<dbReference type="EC" id="2.2.1.1" evidence="7"/>
<gene>
    <name evidence="7" type="primary">tkt_1</name>
    <name evidence="7" type="ORF">ERS852407_01480</name>
</gene>
<dbReference type="Pfam" id="PF00456">
    <property type="entry name" value="Transketolase_N"/>
    <property type="match status" value="1"/>
</dbReference>
<dbReference type="InterPro" id="IPR029061">
    <property type="entry name" value="THDP-binding"/>
</dbReference>
<dbReference type="GO" id="GO:0004802">
    <property type="term" value="F:transketolase activity"/>
    <property type="evidence" value="ECO:0007669"/>
    <property type="project" value="UniProtKB-EC"/>
</dbReference>
<keyword evidence="3 7" id="KW-0808">Transferase</keyword>
<evidence type="ECO:0000256" key="1">
    <source>
        <dbReference type="ARBA" id="ARBA00001964"/>
    </source>
</evidence>
<dbReference type="Gene3D" id="3.40.50.970">
    <property type="match status" value="1"/>
</dbReference>
<evidence type="ECO:0000256" key="2">
    <source>
        <dbReference type="ARBA" id="ARBA00007131"/>
    </source>
</evidence>
<organism evidence="7 8">
    <name type="scientific">Hungatella hathewayi</name>
    <dbReference type="NCBI Taxonomy" id="154046"/>
    <lineage>
        <taxon>Bacteria</taxon>
        <taxon>Bacillati</taxon>
        <taxon>Bacillota</taxon>
        <taxon>Clostridia</taxon>
        <taxon>Lachnospirales</taxon>
        <taxon>Lachnospiraceae</taxon>
        <taxon>Hungatella</taxon>
    </lineage>
</organism>
<evidence type="ECO:0000313" key="8">
    <source>
        <dbReference type="Proteomes" id="UP000095651"/>
    </source>
</evidence>
<comment type="cofactor">
    <cofactor evidence="1">
        <name>thiamine diphosphate</name>
        <dbReference type="ChEBI" id="CHEBI:58937"/>
    </cofactor>
</comment>
<sequence>MKSYEAMEEEALAVRRDIIEMLYQAGSGHPGGSLSVTDILVCLYNRIRVDAAHPDLEDRDRVVLSKGHAAPALYAVLAEHGFFSKEAFKRLRKLGGVLQGHPDMNKTPGVDVCTGSLGLGVSTACGIALAGKVRKKDYRVYAVLGDGELQEGIVWEAMAAAVHHKLDNLTVIVDLNGLQIDGPVEKVMGSGNLKGKFLDYGFKVTEVDGHDFEALDAAIALKEDGVPVCILAKTIKGKGVSFMENQAGWHGQKVSEDDYKTAMEELKGGR</sequence>
<dbReference type="GO" id="GO:0046872">
    <property type="term" value="F:metal ion binding"/>
    <property type="evidence" value="ECO:0007669"/>
    <property type="project" value="UniProtKB-KW"/>
</dbReference>
<accession>A0A174B4H6</accession>
<dbReference type="Proteomes" id="UP000095651">
    <property type="component" value="Unassembled WGS sequence"/>
</dbReference>
<dbReference type="PANTHER" id="PTHR47514:SF1">
    <property type="entry name" value="TRANSKETOLASE N-TERMINAL SECTION-RELATED"/>
    <property type="match status" value="1"/>
</dbReference>
<comment type="similarity">
    <text evidence="2">Belongs to the transketolase family.</text>
</comment>
<dbReference type="CDD" id="cd02012">
    <property type="entry name" value="TPP_TK"/>
    <property type="match status" value="1"/>
</dbReference>
<keyword evidence="4" id="KW-0479">Metal-binding</keyword>
<evidence type="ECO:0000259" key="6">
    <source>
        <dbReference type="Pfam" id="PF00456"/>
    </source>
</evidence>
<dbReference type="InterPro" id="IPR049557">
    <property type="entry name" value="Transketolase_CS"/>
</dbReference>
<dbReference type="PANTHER" id="PTHR47514">
    <property type="entry name" value="TRANSKETOLASE N-TERMINAL SECTION-RELATED"/>
    <property type="match status" value="1"/>
</dbReference>
<feature type="domain" description="Transketolase N-terminal" evidence="6">
    <location>
        <begin position="13"/>
        <end position="264"/>
    </location>
</feature>
<evidence type="ECO:0000256" key="5">
    <source>
        <dbReference type="ARBA" id="ARBA00023052"/>
    </source>
</evidence>
<protein>
    <submittedName>
        <fullName evidence="7">Transketolase, thiamine disphosphate-binding subunit</fullName>
        <ecNumber evidence="7">2.2.1.1</ecNumber>
    </submittedName>
</protein>
<evidence type="ECO:0000256" key="4">
    <source>
        <dbReference type="ARBA" id="ARBA00022723"/>
    </source>
</evidence>
<dbReference type="PROSITE" id="PS00801">
    <property type="entry name" value="TRANSKETOLASE_1"/>
    <property type="match status" value="1"/>
</dbReference>
<evidence type="ECO:0000256" key="3">
    <source>
        <dbReference type="ARBA" id="ARBA00022679"/>
    </source>
</evidence>
<dbReference type="InterPro" id="IPR005474">
    <property type="entry name" value="Transketolase_N"/>
</dbReference>
<dbReference type="EMBL" id="CYZE01000003">
    <property type="protein sequence ID" value="CUN95737.1"/>
    <property type="molecule type" value="Genomic_DNA"/>
</dbReference>
<dbReference type="AlphaFoldDB" id="A0A174B4H6"/>
<name>A0A174B4H6_9FIRM</name>